<keyword evidence="2" id="KW-1185">Reference proteome</keyword>
<dbReference type="STRING" id="1300347.I601_2163"/>
<sequence>MASTSVHRGDRPGPVRGRNRELAILEVVVREVRPAVVLGRAGVGVSTILDEAARRAAQDGVRIGRLRPRPWASSPLDLVDTLEPMLEGRDKVLIVLDDADLCDPAQRAEVVRQCQRSRAPLLVGAHGPVPEVADGRDCTVVDLGCLERAAVADVVGDALGERLDGASALVSAYHRASAGNPAVLCAILDDPDLRSQFDAARHLADPSDVARSLSEALPAAVRRRLGGLDPLALLAVGVSAVAGPLAPAGVVEDAVGPAALARAVDSGVLVHTPDGTPVFRHGAVRRLVLEELAMEVHTDVRRRLRDAARAHGLTVVPEDVLAVG</sequence>
<dbReference type="KEGG" id="ndk:I601_2163"/>
<evidence type="ECO:0000313" key="2">
    <source>
        <dbReference type="Proteomes" id="UP000077868"/>
    </source>
</evidence>
<protein>
    <submittedName>
        <fullName evidence="1">Uncharacterized protein</fullName>
    </submittedName>
</protein>
<dbReference type="PATRIC" id="fig|1300347.3.peg.2158"/>
<dbReference type="RefSeq" id="WP_068109269.1">
    <property type="nucleotide sequence ID" value="NZ_CP015079.1"/>
</dbReference>
<accession>A0A1A9GJZ0</accession>
<gene>
    <name evidence="1" type="ORF">I601_2163</name>
</gene>
<dbReference type="EMBL" id="CP015079">
    <property type="protein sequence ID" value="ANH38588.1"/>
    <property type="molecule type" value="Genomic_DNA"/>
</dbReference>
<reference evidence="1 2" key="1">
    <citation type="submission" date="2016-03" db="EMBL/GenBank/DDBJ databases">
        <title>Complete genome sequence of a soil Actinobacterium, Nocardioides dokdonensis FR1436.</title>
        <authorList>
            <person name="Kwon S.-K."/>
            <person name="Kim K."/>
            <person name="Kim J.F."/>
        </authorList>
    </citation>
    <scope>NUCLEOTIDE SEQUENCE [LARGE SCALE GENOMIC DNA]</scope>
    <source>
        <strain evidence="1 2">FR1436</strain>
    </source>
</reference>
<dbReference type="AlphaFoldDB" id="A0A1A9GJZ0"/>
<name>A0A1A9GJZ0_9ACTN</name>
<proteinExistence type="predicted"/>
<organism evidence="1 2">
    <name type="scientific">Nocardioides dokdonensis FR1436</name>
    <dbReference type="NCBI Taxonomy" id="1300347"/>
    <lineage>
        <taxon>Bacteria</taxon>
        <taxon>Bacillati</taxon>
        <taxon>Actinomycetota</taxon>
        <taxon>Actinomycetes</taxon>
        <taxon>Propionibacteriales</taxon>
        <taxon>Nocardioidaceae</taxon>
        <taxon>Nocardioides</taxon>
    </lineage>
</organism>
<dbReference type="Proteomes" id="UP000077868">
    <property type="component" value="Chromosome"/>
</dbReference>
<evidence type="ECO:0000313" key="1">
    <source>
        <dbReference type="EMBL" id="ANH38588.1"/>
    </source>
</evidence>